<proteinExistence type="predicted"/>
<feature type="non-terminal residue" evidence="1">
    <location>
        <position position="144"/>
    </location>
</feature>
<sequence>MLSNINIQGLTSEFTFAELYEDAHNRLDLRNVISNSLMAICLYEVNSSSHNLPKYIEDGLTLSYTTLLALDNISKGIEPNGREYVIRVVKDLLTNKGKIPFLENKYRQYKARFEGINKIFSKMRNEDNITKKESNNIKEFLIGF</sequence>
<dbReference type="EMBL" id="BARS01035386">
    <property type="protein sequence ID" value="GAG17948.1"/>
    <property type="molecule type" value="Genomic_DNA"/>
</dbReference>
<dbReference type="AlphaFoldDB" id="X0VZX3"/>
<comment type="caution">
    <text evidence="1">The sequence shown here is derived from an EMBL/GenBank/DDBJ whole genome shotgun (WGS) entry which is preliminary data.</text>
</comment>
<name>X0VZX3_9ZZZZ</name>
<gene>
    <name evidence="1" type="ORF">S01H1_54523</name>
</gene>
<accession>X0VZX3</accession>
<organism evidence="1">
    <name type="scientific">marine sediment metagenome</name>
    <dbReference type="NCBI Taxonomy" id="412755"/>
    <lineage>
        <taxon>unclassified sequences</taxon>
        <taxon>metagenomes</taxon>
        <taxon>ecological metagenomes</taxon>
    </lineage>
</organism>
<evidence type="ECO:0000313" key="1">
    <source>
        <dbReference type="EMBL" id="GAG17948.1"/>
    </source>
</evidence>
<protein>
    <submittedName>
        <fullName evidence="1">Uncharacterized protein</fullName>
    </submittedName>
</protein>
<reference evidence="1" key="1">
    <citation type="journal article" date="2014" name="Front. Microbiol.">
        <title>High frequency of phylogenetically diverse reductive dehalogenase-homologous genes in deep subseafloor sedimentary metagenomes.</title>
        <authorList>
            <person name="Kawai M."/>
            <person name="Futagami T."/>
            <person name="Toyoda A."/>
            <person name="Takaki Y."/>
            <person name="Nishi S."/>
            <person name="Hori S."/>
            <person name="Arai W."/>
            <person name="Tsubouchi T."/>
            <person name="Morono Y."/>
            <person name="Uchiyama I."/>
            <person name="Ito T."/>
            <person name="Fujiyama A."/>
            <person name="Inagaki F."/>
            <person name="Takami H."/>
        </authorList>
    </citation>
    <scope>NUCLEOTIDE SEQUENCE</scope>
    <source>
        <strain evidence="1">Expedition CK06-06</strain>
    </source>
</reference>